<reference evidence="1" key="1">
    <citation type="submission" date="2023-06" db="EMBL/GenBank/DDBJ databases">
        <authorList>
            <consortium name="Lawrence Berkeley National Laboratory"/>
            <person name="Ahrendt S."/>
            <person name="Sahu N."/>
            <person name="Indic B."/>
            <person name="Wong-Bajracharya J."/>
            <person name="Merenyi Z."/>
            <person name="Ke H.-M."/>
            <person name="Monk M."/>
            <person name="Kocsube S."/>
            <person name="Drula E."/>
            <person name="Lipzen A."/>
            <person name="Balint B."/>
            <person name="Henrissat B."/>
            <person name="Andreopoulos B."/>
            <person name="Martin F.M."/>
            <person name="Harder C.B."/>
            <person name="Rigling D."/>
            <person name="Ford K.L."/>
            <person name="Foster G.D."/>
            <person name="Pangilinan J."/>
            <person name="Papanicolaou A."/>
            <person name="Barry K."/>
            <person name="LaButti K."/>
            <person name="Viragh M."/>
            <person name="Koriabine M."/>
            <person name="Yan M."/>
            <person name="Riley R."/>
            <person name="Champramary S."/>
            <person name="Plett K.L."/>
            <person name="Tsai I.J."/>
            <person name="Slot J."/>
            <person name="Sipos G."/>
            <person name="Plett J."/>
            <person name="Nagy L.G."/>
            <person name="Grigoriev I.V."/>
        </authorList>
    </citation>
    <scope>NUCLEOTIDE SEQUENCE</scope>
    <source>
        <strain evidence="1">FPL87.14</strain>
    </source>
</reference>
<gene>
    <name evidence="1" type="ORF">EV421DRAFT_2017201</name>
</gene>
<dbReference type="EMBL" id="JAUEPT010000011">
    <property type="protein sequence ID" value="KAK0447545.1"/>
    <property type="molecule type" value="Genomic_DNA"/>
</dbReference>
<proteinExistence type="predicted"/>
<keyword evidence="2" id="KW-1185">Reference proteome</keyword>
<sequence>MHLEEDAWKVLVDSMESGARAELFFYYPGPGDGDKCWRPLWEQVRGLTDTSAKPRQGGLFVKRDSGMFLAAKIVANHTYPIPDGWYTFIGTLRHPPCAITQWVNIWVVGRLRQDGKFGKVAVVNMVDDDEMFVKSDFSYYGTQCKIFRCFESGLLTGPVDVFHVRAAGKPLNDFAHREMQASLQKDNAANVIKFPIHAGGPLTASSISLPADSDEFSLELYVSC</sequence>
<protein>
    <submittedName>
        <fullName evidence="1">Uncharacterized protein</fullName>
    </submittedName>
</protein>
<comment type="caution">
    <text evidence="1">The sequence shown here is derived from an EMBL/GenBank/DDBJ whole genome shotgun (WGS) entry which is preliminary data.</text>
</comment>
<dbReference type="AlphaFoldDB" id="A0AA39MVP9"/>
<organism evidence="1 2">
    <name type="scientific">Armillaria borealis</name>
    <dbReference type="NCBI Taxonomy" id="47425"/>
    <lineage>
        <taxon>Eukaryota</taxon>
        <taxon>Fungi</taxon>
        <taxon>Dikarya</taxon>
        <taxon>Basidiomycota</taxon>
        <taxon>Agaricomycotina</taxon>
        <taxon>Agaricomycetes</taxon>
        <taxon>Agaricomycetidae</taxon>
        <taxon>Agaricales</taxon>
        <taxon>Marasmiineae</taxon>
        <taxon>Physalacriaceae</taxon>
        <taxon>Armillaria</taxon>
    </lineage>
</organism>
<accession>A0AA39MVP9</accession>
<name>A0AA39MVP9_9AGAR</name>
<dbReference type="Proteomes" id="UP001175226">
    <property type="component" value="Unassembled WGS sequence"/>
</dbReference>
<evidence type="ECO:0000313" key="2">
    <source>
        <dbReference type="Proteomes" id="UP001175226"/>
    </source>
</evidence>
<evidence type="ECO:0000313" key="1">
    <source>
        <dbReference type="EMBL" id="KAK0447545.1"/>
    </source>
</evidence>